<proteinExistence type="predicted"/>
<protein>
    <submittedName>
        <fullName evidence="1">Pentatricopeptide repeat-containing protein</fullName>
    </submittedName>
</protein>
<organism evidence="1">
    <name type="scientific">Rhizophora mucronata</name>
    <name type="common">Asiatic mangrove</name>
    <dbReference type="NCBI Taxonomy" id="61149"/>
    <lineage>
        <taxon>Eukaryota</taxon>
        <taxon>Viridiplantae</taxon>
        <taxon>Streptophyta</taxon>
        <taxon>Embryophyta</taxon>
        <taxon>Tracheophyta</taxon>
        <taxon>Spermatophyta</taxon>
        <taxon>Magnoliopsida</taxon>
        <taxon>eudicotyledons</taxon>
        <taxon>Gunneridae</taxon>
        <taxon>Pentapetalae</taxon>
        <taxon>rosids</taxon>
        <taxon>fabids</taxon>
        <taxon>Malpighiales</taxon>
        <taxon>Rhizophoraceae</taxon>
        <taxon>Rhizophora</taxon>
    </lineage>
</organism>
<dbReference type="AlphaFoldDB" id="A0A2P2Q7I1"/>
<dbReference type="EMBL" id="GGEC01082459">
    <property type="protein sequence ID" value="MBX62943.1"/>
    <property type="molecule type" value="Transcribed_RNA"/>
</dbReference>
<reference evidence="1" key="1">
    <citation type="submission" date="2018-02" db="EMBL/GenBank/DDBJ databases">
        <title>Rhizophora mucronata_Transcriptome.</title>
        <authorList>
            <person name="Meera S.P."/>
            <person name="Sreeshan A."/>
            <person name="Augustine A."/>
        </authorList>
    </citation>
    <scope>NUCLEOTIDE SEQUENCE</scope>
    <source>
        <tissue evidence="1">Leaf</tissue>
    </source>
</reference>
<name>A0A2P2Q7I1_RHIMU</name>
<evidence type="ECO:0000313" key="1">
    <source>
        <dbReference type="EMBL" id="MBX62943.1"/>
    </source>
</evidence>
<accession>A0A2P2Q7I1</accession>
<sequence>MAPSFSYIRVSPSRTWPHLKFTVIHSSPNNYFTFSSPPIYSFSR</sequence>